<evidence type="ECO:0000256" key="1">
    <source>
        <dbReference type="ARBA" id="ARBA00006987"/>
    </source>
</evidence>
<keyword evidence="3" id="KW-0675">Receptor</keyword>
<feature type="signal peptide" evidence="2">
    <location>
        <begin position="1"/>
        <end position="39"/>
    </location>
</feature>
<evidence type="ECO:0000256" key="2">
    <source>
        <dbReference type="SAM" id="SignalP"/>
    </source>
</evidence>
<evidence type="ECO:0000313" key="4">
    <source>
        <dbReference type="Proteomes" id="UP000575083"/>
    </source>
</evidence>
<dbReference type="PROSITE" id="PS51318">
    <property type="entry name" value="TAT"/>
    <property type="match status" value="1"/>
</dbReference>
<dbReference type="EMBL" id="JACHLK010000015">
    <property type="protein sequence ID" value="MBB6562873.1"/>
    <property type="molecule type" value="Genomic_DNA"/>
</dbReference>
<keyword evidence="2" id="KW-0732">Signal</keyword>
<dbReference type="Pfam" id="PF03401">
    <property type="entry name" value="TctC"/>
    <property type="match status" value="1"/>
</dbReference>
<gene>
    <name evidence="3" type="ORF">HNP48_005590</name>
</gene>
<dbReference type="Proteomes" id="UP000575083">
    <property type="component" value="Unassembled WGS sequence"/>
</dbReference>
<dbReference type="InterPro" id="IPR042100">
    <property type="entry name" value="Bug_dom1"/>
</dbReference>
<protein>
    <submittedName>
        <fullName evidence="3">Tripartite-type tricarboxylate transporter receptor subunit TctC</fullName>
    </submittedName>
</protein>
<comment type="similarity">
    <text evidence="1">Belongs to the UPF0065 (bug) family.</text>
</comment>
<dbReference type="SUPFAM" id="SSF53850">
    <property type="entry name" value="Periplasmic binding protein-like II"/>
    <property type="match status" value="1"/>
</dbReference>
<organism evidence="3 4">
    <name type="scientific">Acidovorax soli</name>
    <dbReference type="NCBI Taxonomy" id="592050"/>
    <lineage>
        <taxon>Bacteria</taxon>
        <taxon>Pseudomonadati</taxon>
        <taxon>Pseudomonadota</taxon>
        <taxon>Betaproteobacteria</taxon>
        <taxon>Burkholderiales</taxon>
        <taxon>Comamonadaceae</taxon>
        <taxon>Acidovorax</taxon>
    </lineage>
</organism>
<keyword evidence="4" id="KW-1185">Reference proteome</keyword>
<dbReference type="CDD" id="cd13578">
    <property type="entry name" value="PBP2_Bug27"/>
    <property type="match status" value="1"/>
</dbReference>
<proteinExistence type="inferred from homology"/>
<dbReference type="Gene3D" id="3.40.190.150">
    <property type="entry name" value="Bordetella uptake gene, domain 1"/>
    <property type="match status" value="1"/>
</dbReference>
<evidence type="ECO:0000313" key="3">
    <source>
        <dbReference type="EMBL" id="MBB6562873.1"/>
    </source>
</evidence>
<comment type="caution">
    <text evidence="3">The sequence shown here is derived from an EMBL/GenBank/DDBJ whole genome shotgun (WGS) entry which is preliminary data.</text>
</comment>
<dbReference type="PIRSF" id="PIRSF017082">
    <property type="entry name" value="YflP"/>
    <property type="match status" value="1"/>
</dbReference>
<name>A0A7X0UC81_9BURK</name>
<reference evidence="3 4" key="1">
    <citation type="submission" date="2020-08" db="EMBL/GenBank/DDBJ databases">
        <title>Functional genomics of gut bacteria from endangered species of beetles.</title>
        <authorList>
            <person name="Carlos-Shanley C."/>
        </authorList>
    </citation>
    <scope>NUCLEOTIDE SEQUENCE [LARGE SCALE GENOMIC DNA]</scope>
    <source>
        <strain evidence="3 4">S00198</strain>
    </source>
</reference>
<dbReference type="PANTHER" id="PTHR42928:SF5">
    <property type="entry name" value="BLR1237 PROTEIN"/>
    <property type="match status" value="1"/>
</dbReference>
<sequence length="338" mass="35166">MKTTHPTAPQHSSPRRRLAGALALAALAGTALLPMGAHAETYPAKPIKVVVNFPAGGAADQIARAVTVPLQAALGQPVVVENRGGAGGNIGGEAVAKSPADGYTLLMSSGGMVSVNPHIYPKMPFDPVKDLMPVAAAARVLVFLEVRPTLPVNTIQEFLAYLKANPGKVSFGTPGNGSSPHLAAEMLKTQANVFAVHVPYRGAAPAMQDLLGGQVDFMFDPGIGLQHVKAGKLRLLAVGSAKRSPQFPDVPTLDEVGLKGFDADTLFGFYAPAGTPAEVVTKLNREINKILATPAVQERIAALGGEPAPMAPKAFHDRAMSDSKRFGALIKARNITGD</sequence>
<dbReference type="InterPro" id="IPR006311">
    <property type="entry name" value="TAT_signal"/>
</dbReference>
<dbReference type="InterPro" id="IPR005064">
    <property type="entry name" value="BUG"/>
</dbReference>
<accession>A0A7X0UC81</accession>
<dbReference type="PANTHER" id="PTHR42928">
    <property type="entry name" value="TRICARBOXYLATE-BINDING PROTEIN"/>
    <property type="match status" value="1"/>
</dbReference>
<feature type="chain" id="PRO_5031231909" evidence="2">
    <location>
        <begin position="40"/>
        <end position="338"/>
    </location>
</feature>
<dbReference type="AlphaFoldDB" id="A0A7X0UC81"/>
<dbReference type="Gene3D" id="3.40.190.10">
    <property type="entry name" value="Periplasmic binding protein-like II"/>
    <property type="match status" value="1"/>
</dbReference>
<dbReference type="RefSeq" id="WP_184863312.1">
    <property type="nucleotide sequence ID" value="NZ_JACHLK010000015.1"/>
</dbReference>